<feature type="region of interest" description="Disordered" evidence="2">
    <location>
        <begin position="236"/>
        <end position="264"/>
    </location>
</feature>
<feature type="region of interest" description="Disordered" evidence="2">
    <location>
        <begin position="282"/>
        <end position="334"/>
    </location>
</feature>
<evidence type="ECO:0000256" key="1">
    <source>
        <dbReference type="ARBA" id="ARBA00004141"/>
    </source>
</evidence>
<proteinExistence type="predicted"/>
<accession>A0A8C3EH01</accession>
<feature type="transmembrane region" description="Helical" evidence="3">
    <location>
        <begin position="123"/>
        <end position="145"/>
    </location>
</feature>
<reference evidence="5" key="1">
    <citation type="submission" date="2019-10" db="EMBL/GenBank/DDBJ databases">
        <title>Corvus moneduloides (New Caledonian crow) genome, bCorMon1, primary haplotype.</title>
        <authorList>
            <person name="Rutz C."/>
            <person name="Fungtammasan C."/>
            <person name="Mountcastle J."/>
            <person name="Formenti G."/>
            <person name="Chow W."/>
            <person name="Howe K."/>
            <person name="Steele M.P."/>
            <person name="Fernandes J."/>
            <person name="Gilbert M.T.P."/>
            <person name="Fedrigo O."/>
            <person name="Jarvis E.D."/>
            <person name="Gemmell N."/>
        </authorList>
    </citation>
    <scope>NUCLEOTIDE SEQUENCE [LARGE SCALE GENOMIC DNA]</scope>
</reference>
<protein>
    <submittedName>
        <fullName evidence="4">Solute carrier family 16 member 4</fullName>
    </submittedName>
</protein>
<dbReference type="InterPro" id="IPR020846">
    <property type="entry name" value="MFS_dom"/>
</dbReference>
<dbReference type="GO" id="GO:0016020">
    <property type="term" value="C:membrane"/>
    <property type="evidence" value="ECO:0007669"/>
    <property type="project" value="UniProtKB-SubCell"/>
</dbReference>
<feature type="compositionally biased region" description="Basic and acidic residues" evidence="2">
    <location>
        <begin position="237"/>
        <end position="254"/>
    </location>
</feature>
<keyword evidence="3" id="KW-0812">Transmembrane</keyword>
<accession>A0A8U7NTH4</accession>
<feature type="region of interest" description="Disordered" evidence="2">
    <location>
        <begin position="22"/>
        <end position="41"/>
    </location>
</feature>
<evidence type="ECO:0000313" key="5">
    <source>
        <dbReference type="Proteomes" id="UP000694553"/>
    </source>
</evidence>
<dbReference type="Gene3D" id="1.20.1250.20">
    <property type="entry name" value="MFS general substrate transporter like domains"/>
    <property type="match status" value="2"/>
</dbReference>
<evidence type="ECO:0000256" key="3">
    <source>
        <dbReference type="SAM" id="Phobius"/>
    </source>
</evidence>
<dbReference type="GO" id="GO:0008028">
    <property type="term" value="F:monocarboxylic acid transmembrane transporter activity"/>
    <property type="evidence" value="ECO:0007669"/>
    <property type="project" value="TreeGrafter"/>
</dbReference>
<feature type="transmembrane region" description="Helical" evidence="3">
    <location>
        <begin position="50"/>
        <end position="79"/>
    </location>
</feature>
<feature type="transmembrane region" description="Helical" evidence="3">
    <location>
        <begin position="207"/>
        <end position="228"/>
    </location>
</feature>
<dbReference type="SUPFAM" id="SSF103473">
    <property type="entry name" value="MFS general substrate transporter"/>
    <property type="match status" value="1"/>
</dbReference>
<dbReference type="PANTHER" id="PTHR11360:SF14">
    <property type="entry name" value="MONOCARBOXYLATE TRANSPORTER 5"/>
    <property type="match status" value="1"/>
</dbReference>
<dbReference type="PANTHER" id="PTHR11360">
    <property type="entry name" value="MONOCARBOXYLATE TRANSPORTER"/>
    <property type="match status" value="1"/>
</dbReference>
<dbReference type="Pfam" id="PF07690">
    <property type="entry name" value="MFS_1"/>
    <property type="match status" value="1"/>
</dbReference>
<dbReference type="FunFam" id="1.20.1250.20:FF:000277">
    <property type="entry name" value="Solute carrier family 16 member 4"/>
    <property type="match status" value="1"/>
</dbReference>
<sequence>MVLNGNRSSGRCQCALTFSSAGERKEDEEPEALEAPSAGKSRGSAAAGGGWAWAVVFHFFLVNVLVMGMLKTFGIFFVAFREEIGGSSEQVSWIGSIMSSLRFLGAPLVAVVCRRLGERPTSILGAGLVAGGCLLSTQATSVPFLCFSMGFLLGMGFACLYQAGAVMTAKRCRARLAFCNALARSGMGLTFLMAPFTQLLIEFYGWQGTLLIFGGIMLNLVPSSMLLWPVSPQVPRESAENQDRGSSTAKKDPETPGGCSAGSTHRELQLLRAQEAPSMEGLVMPHGRDVSDPANPSALGRLQKPTPESSSSETSTEAKRSHKPLPATKKEPSQPLLDFSPLKDPVFFIFTWSFLFSHLAYFVPFFHLVARARTLGMSSRDGSYLIAVAGITEMLSQLLSGWVADHNWTKKYHFHVTYLLLSGATNLLGPLATTFPLLLTYTVAFATFCGGFMALVLPVLVDLVGVEKLHSYLGFAAFFAGIAAMGGPPLAGWLYDYTQTYACSFLFAGACALISPISFFFEPSAQKWKLKKANLNKSPRSG</sequence>
<dbReference type="PROSITE" id="PS50850">
    <property type="entry name" value="MFS"/>
    <property type="match status" value="1"/>
</dbReference>
<dbReference type="Proteomes" id="UP000694553">
    <property type="component" value="Unassembled WGS sequence"/>
</dbReference>
<name>A0A8C3EH01_CORMO</name>
<feature type="compositionally biased region" description="Low complexity" evidence="2">
    <location>
        <begin position="305"/>
        <end position="315"/>
    </location>
</feature>
<reference evidence="4" key="3">
    <citation type="submission" date="2025-09" db="UniProtKB">
        <authorList>
            <consortium name="Ensembl"/>
        </authorList>
    </citation>
    <scope>IDENTIFICATION</scope>
</reference>
<feature type="transmembrane region" description="Helical" evidence="3">
    <location>
        <begin position="151"/>
        <end position="169"/>
    </location>
</feature>
<dbReference type="AlphaFoldDB" id="A0A8C3EH01"/>
<evidence type="ECO:0000313" key="4">
    <source>
        <dbReference type="Ensembl" id="ENSCMUP00000020484.2"/>
    </source>
</evidence>
<keyword evidence="5" id="KW-1185">Reference proteome</keyword>
<comment type="subcellular location">
    <subcellularLocation>
        <location evidence="1">Membrane</location>
        <topology evidence="1">Multi-pass membrane protein</topology>
    </subcellularLocation>
</comment>
<keyword evidence="3" id="KW-0472">Membrane</keyword>
<organism evidence="4 5">
    <name type="scientific">Corvus moneduloides</name>
    <name type="common">New Caledonian crow</name>
    <dbReference type="NCBI Taxonomy" id="1196302"/>
    <lineage>
        <taxon>Eukaryota</taxon>
        <taxon>Metazoa</taxon>
        <taxon>Chordata</taxon>
        <taxon>Craniata</taxon>
        <taxon>Vertebrata</taxon>
        <taxon>Euteleostomi</taxon>
        <taxon>Archelosauria</taxon>
        <taxon>Archosauria</taxon>
        <taxon>Dinosauria</taxon>
        <taxon>Saurischia</taxon>
        <taxon>Theropoda</taxon>
        <taxon>Coelurosauria</taxon>
        <taxon>Aves</taxon>
        <taxon>Neognathae</taxon>
        <taxon>Neoaves</taxon>
        <taxon>Telluraves</taxon>
        <taxon>Australaves</taxon>
        <taxon>Passeriformes</taxon>
        <taxon>Corvoidea</taxon>
        <taxon>Corvidae</taxon>
        <taxon>Corvus</taxon>
    </lineage>
</organism>
<gene>
    <name evidence="4" type="primary">SLC16A4</name>
</gene>
<dbReference type="InterPro" id="IPR050327">
    <property type="entry name" value="Proton-linked_MCT"/>
</dbReference>
<keyword evidence="3" id="KW-1133">Transmembrane helix</keyword>
<dbReference type="InterPro" id="IPR011701">
    <property type="entry name" value="MFS"/>
</dbReference>
<dbReference type="OMA" id="YQAFSVV"/>
<dbReference type="InterPro" id="IPR036259">
    <property type="entry name" value="MFS_trans_sf"/>
</dbReference>
<evidence type="ECO:0000256" key="2">
    <source>
        <dbReference type="SAM" id="MobiDB-lite"/>
    </source>
</evidence>
<reference evidence="4" key="2">
    <citation type="submission" date="2025-08" db="UniProtKB">
        <authorList>
            <consortium name="Ensembl"/>
        </authorList>
    </citation>
    <scope>IDENTIFICATION</scope>
</reference>
<feature type="transmembrane region" description="Helical" evidence="3">
    <location>
        <begin position="346"/>
        <end position="370"/>
    </location>
</feature>
<feature type="transmembrane region" description="Helical" evidence="3">
    <location>
        <begin position="438"/>
        <end position="460"/>
    </location>
</feature>
<feature type="transmembrane region" description="Helical" evidence="3">
    <location>
        <begin position="472"/>
        <end position="495"/>
    </location>
</feature>
<feature type="transmembrane region" description="Helical" evidence="3">
    <location>
        <begin position="501"/>
        <end position="521"/>
    </location>
</feature>
<dbReference type="Ensembl" id="ENSCMUT00000021998.2">
    <property type="protein sequence ID" value="ENSCMUP00000020484.2"/>
    <property type="gene ID" value="ENSCMUG00000012638.2"/>
</dbReference>
<feature type="transmembrane region" description="Helical" evidence="3">
    <location>
        <begin position="382"/>
        <end position="404"/>
    </location>
</feature>
<feature type="transmembrane region" description="Helical" evidence="3">
    <location>
        <begin position="91"/>
        <end position="111"/>
    </location>
</feature>